<evidence type="ECO:0000259" key="3">
    <source>
        <dbReference type="SMART" id="SM00822"/>
    </source>
</evidence>
<dbReference type="Pfam" id="PF02719">
    <property type="entry name" value="Polysacc_synt_2"/>
    <property type="match status" value="1"/>
</dbReference>
<comment type="caution">
    <text evidence="4">The sequence shown here is derived from an EMBL/GenBank/DDBJ whole genome shotgun (WGS) entry which is preliminary data.</text>
</comment>
<dbReference type="Gene3D" id="3.40.50.720">
    <property type="entry name" value="NAD(P)-binding Rossmann-like Domain"/>
    <property type="match status" value="2"/>
</dbReference>
<feature type="transmembrane region" description="Helical" evidence="2">
    <location>
        <begin position="112"/>
        <end position="129"/>
    </location>
</feature>
<accession>A0A917Q4F4</accession>
<reference evidence="4 5" key="1">
    <citation type="journal article" date="2014" name="Int. J. Syst. Evol. Microbiol.">
        <title>Complete genome sequence of Corynebacterium casei LMG S-19264T (=DSM 44701T), isolated from a smear-ripened cheese.</title>
        <authorList>
            <consortium name="US DOE Joint Genome Institute (JGI-PGF)"/>
            <person name="Walter F."/>
            <person name="Albersmeier A."/>
            <person name="Kalinowski J."/>
            <person name="Ruckert C."/>
        </authorList>
    </citation>
    <scope>NUCLEOTIDE SEQUENCE [LARGE SCALE GENOMIC DNA]</scope>
    <source>
        <strain evidence="4 5">CGMCC 1.9161</strain>
    </source>
</reference>
<evidence type="ECO:0000256" key="2">
    <source>
        <dbReference type="SAM" id="Phobius"/>
    </source>
</evidence>
<dbReference type="InterPro" id="IPR003869">
    <property type="entry name" value="Polysac_CapD-like"/>
</dbReference>
<dbReference type="InterPro" id="IPR036291">
    <property type="entry name" value="NAD(P)-bd_dom_sf"/>
</dbReference>
<dbReference type="EMBL" id="BMMF01000001">
    <property type="protein sequence ID" value="GGK20310.1"/>
    <property type="molecule type" value="Genomic_DNA"/>
</dbReference>
<proteinExistence type="inferred from homology"/>
<organism evidence="4 5">
    <name type="scientific">Salinarimonas ramus</name>
    <dbReference type="NCBI Taxonomy" id="690164"/>
    <lineage>
        <taxon>Bacteria</taxon>
        <taxon>Pseudomonadati</taxon>
        <taxon>Pseudomonadota</taxon>
        <taxon>Alphaproteobacteria</taxon>
        <taxon>Hyphomicrobiales</taxon>
        <taxon>Salinarimonadaceae</taxon>
        <taxon>Salinarimonas</taxon>
    </lineage>
</organism>
<keyword evidence="2" id="KW-0812">Transmembrane</keyword>
<gene>
    <name evidence="4" type="ORF">GCM10011322_03710</name>
</gene>
<dbReference type="CDD" id="cd05237">
    <property type="entry name" value="UDP_invert_4-6DH_SDR_e"/>
    <property type="match status" value="1"/>
</dbReference>
<dbReference type="PANTHER" id="PTHR43318">
    <property type="entry name" value="UDP-N-ACETYLGLUCOSAMINE 4,6-DEHYDRATASE"/>
    <property type="match status" value="1"/>
</dbReference>
<comment type="similarity">
    <text evidence="1">Belongs to the polysaccharide synthase family.</text>
</comment>
<keyword evidence="2" id="KW-1133">Transmembrane helix</keyword>
<keyword evidence="2" id="KW-0472">Membrane</keyword>
<sequence>MARWTTEISWKRLLASVHDVVMAGLAMTIALAARYGLDDLPDTGLAIGWVAGTMAIAAVVFRLFGLGRGMWRFASITDLRAIVLATATTLVVFVIALFLVNRLEAFPRTAPLIAWFVMVVLVGAPRLAYRALKDGGLASIRPRDLSPTGVEDVLIIGSATEADRVIRTYELERSRRCKVRGIIDYKPNKRGREVRGVPIVGDVSEFEGIVARLSRGGITLGAAILAAPQSERESIHSLAAVAARIGLPLRRVVQRPLTGDEPDLAQVTLEDLLGRPPVRLDLENIRTMIAERVVLVTGAGGSIGSELARQIAARRPARLLLVDSSEYALYEIDQALQRHAPGVPRTAIIADVRDRERVRAILRRERPALVFHAAALKHVPLVEANPCEGALTNVAGTRNVADACVETDVEAMVMISTDKAIRPTSVMGATKRAAEAYCQALDVSGVATRFVTVRFGNVLGSTGSVVPLFRRQIEAGGPVTVTHEDMRRYFMTVTEAVELVLQAAASGVARPEQRGRISVLDMGEPVRIIDLARTMIALSGLRPDRDISVAVTGLRPGEKLFEELFEQGETTVPAGADGVFVATARLDELPRVRALLDDIERAARAEDADGVRAGLATLSPTLPVASRMEGAVEGAREMHATPRTAEIVRLEAGRS</sequence>
<dbReference type="AlphaFoldDB" id="A0A917Q4F4"/>
<feature type="transmembrane region" description="Helical" evidence="2">
    <location>
        <begin position="12"/>
        <end position="33"/>
    </location>
</feature>
<feature type="transmembrane region" description="Helical" evidence="2">
    <location>
        <begin position="45"/>
        <end position="67"/>
    </location>
</feature>
<feature type="domain" description="Ketoreductase" evidence="3">
    <location>
        <begin position="292"/>
        <end position="461"/>
    </location>
</feature>
<dbReference type="InterPro" id="IPR057326">
    <property type="entry name" value="KR_dom"/>
</dbReference>
<keyword evidence="5" id="KW-1185">Reference proteome</keyword>
<dbReference type="PANTHER" id="PTHR43318:SF1">
    <property type="entry name" value="POLYSACCHARIDE BIOSYNTHESIS PROTEIN EPSC-RELATED"/>
    <property type="match status" value="1"/>
</dbReference>
<dbReference type="Proteomes" id="UP000600449">
    <property type="component" value="Unassembled WGS sequence"/>
</dbReference>
<dbReference type="InterPro" id="IPR051203">
    <property type="entry name" value="Polysaccharide_Synthase-Rel"/>
</dbReference>
<evidence type="ECO:0000256" key="1">
    <source>
        <dbReference type="ARBA" id="ARBA00007430"/>
    </source>
</evidence>
<name>A0A917Q4F4_9HYPH</name>
<protein>
    <submittedName>
        <fullName evidence="4">Polysaccharide biosynthesis protein CapD</fullName>
    </submittedName>
</protein>
<feature type="transmembrane region" description="Helical" evidence="2">
    <location>
        <begin position="79"/>
        <end position="100"/>
    </location>
</feature>
<dbReference type="RefSeq" id="WP_188908898.1">
    <property type="nucleotide sequence ID" value="NZ_BMMF01000001.1"/>
</dbReference>
<evidence type="ECO:0000313" key="5">
    <source>
        <dbReference type="Proteomes" id="UP000600449"/>
    </source>
</evidence>
<dbReference type="SMART" id="SM00822">
    <property type="entry name" value="PKS_KR"/>
    <property type="match status" value="1"/>
</dbReference>
<evidence type="ECO:0000313" key="4">
    <source>
        <dbReference type="EMBL" id="GGK20310.1"/>
    </source>
</evidence>
<dbReference type="SUPFAM" id="SSF51735">
    <property type="entry name" value="NAD(P)-binding Rossmann-fold domains"/>
    <property type="match status" value="1"/>
</dbReference>